<keyword evidence="8" id="KW-1185">Reference proteome</keyword>
<dbReference type="PANTHER" id="PTHR15031">
    <property type="entry name" value="CARTILAGE INTERMEDIATE LAYER PROTEIN CLIP"/>
    <property type="match status" value="1"/>
</dbReference>
<dbReference type="RefSeq" id="XP_025030103.1">
    <property type="nucleotide sequence ID" value="XM_025174335.1"/>
</dbReference>
<feature type="region of interest" description="Disordered" evidence="5">
    <location>
        <begin position="121"/>
        <end position="160"/>
    </location>
</feature>
<evidence type="ECO:0000256" key="2">
    <source>
        <dbReference type="ARBA" id="ARBA00022525"/>
    </source>
</evidence>
<feature type="signal peptide" evidence="6">
    <location>
        <begin position="1"/>
        <end position="20"/>
    </location>
</feature>
<accession>A0A9F5J5C6</accession>
<feature type="chain" id="PRO_5039924501" evidence="6">
    <location>
        <begin position="21"/>
        <end position="209"/>
    </location>
</feature>
<evidence type="ECO:0000256" key="5">
    <source>
        <dbReference type="SAM" id="MobiDB-lite"/>
    </source>
</evidence>
<keyword evidence="2" id="KW-0964">Secreted</keyword>
<dbReference type="Pfam" id="PF13330">
    <property type="entry name" value="Mucin2_WxxW"/>
    <property type="match status" value="1"/>
</dbReference>
<sequence length="209" mass="23260">MKGLQTALLVILLTLSSSGAEETKNPAKGCKTRWFDRDNPTGTGDYELLSQLWDENPDKICPEPIAIEVQTLDGIPASKTKQQFSVNNPTEGFACINAQQGKGKSCFDYKVRFTCPESYCSPRPTPQVPVRPKTTFSPTKTSQAKPEEKTESVTGGNDEQKDFVVLLEVDLMASSGWRPYPSASRTKDNFPCTQDYTPRTRRDNRELQG</sequence>
<dbReference type="InterPro" id="IPR025155">
    <property type="entry name" value="WxxW_domain"/>
</dbReference>
<dbReference type="InterPro" id="IPR039675">
    <property type="entry name" value="CILP1/CILP2"/>
</dbReference>
<dbReference type="AlphaFoldDB" id="A0A9F5J5C6"/>
<evidence type="ECO:0000256" key="1">
    <source>
        <dbReference type="ARBA" id="ARBA00004613"/>
    </source>
</evidence>
<comment type="subcellular location">
    <subcellularLocation>
        <location evidence="1">Secreted</location>
    </subcellularLocation>
</comment>
<evidence type="ECO:0000256" key="3">
    <source>
        <dbReference type="ARBA" id="ARBA00022729"/>
    </source>
</evidence>
<keyword evidence="3 6" id="KW-0732">Signal</keyword>
<reference evidence="9" key="1">
    <citation type="submission" date="2025-08" db="UniProtKB">
        <authorList>
            <consortium name="RefSeq"/>
        </authorList>
    </citation>
    <scope>IDENTIFICATION</scope>
    <source>
        <tissue evidence="9">Liver</tissue>
    </source>
</reference>
<evidence type="ECO:0000259" key="7">
    <source>
        <dbReference type="Pfam" id="PF13330"/>
    </source>
</evidence>
<feature type="region of interest" description="Disordered" evidence="5">
    <location>
        <begin position="178"/>
        <end position="209"/>
    </location>
</feature>
<dbReference type="GeneID" id="112542178"/>
<dbReference type="KEGG" id="pbi:112542178"/>
<feature type="compositionally biased region" description="Basic and acidic residues" evidence="5">
    <location>
        <begin position="198"/>
        <end position="209"/>
    </location>
</feature>
<gene>
    <name evidence="9" type="primary">LOC112542178</name>
</gene>
<evidence type="ECO:0000313" key="8">
    <source>
        <dbReference type="Proteomes" id="UP000695026"/>
    </source>
</evidence>
<proteinExistence type="predicted"/>
<feature type="domain" description="WxxW" evidence="7">
    <location>
        <begin position="32"/>
        <end position="115"/>
    </location>
</feature>
<dbReference type="OrthoDB" id="6049857at2759"/>
<dbReference type="PANTHER" id="PTHR15031:SF4">
    <property type="entry name" value="CARTILAGE INTERMEDIATE LAYER PROTEIN 1"/>
    <property type="match status" value="1"/>
</dbReference>
<evidence type="ECO:0000256" key="4">
    <source>
        <dbReference type="ARBA" id="ARBA00023180"/>
    </source>
</evidence>
<evidence type="ECO:0000256" key="6">
    <source>
        <dbReference type="SAM" id="SignalP"/>
    </source>
</evidence>
<keyword evidence="4" id="KW-0325">Glycoprotein</keyword>
<dbReference type="Proteomes" id="UP000695026">
    <property type="component" value="Unplaced"/>
</dbReference>
<feature type="non-terminal residue" evidence="9">
    <location>
        <position position="209"/>
    </location>
</feature>
<protein>
    <submittedName>
        <fullName evidence="9">Uncharacterized protein LOC112542178</fullName>
    </submittedName>
</protein>
<name>A0A9F5J5C6_PYTBI</name>
<dbReference type="GO" id="GO:0005576">
    <property type="term" value="C:extracellular region"/>
    <property type="evidence" value="ECO:0007669"/>
    <property type="project" value="UniProtKB-SubCell"/>
</dbReference>
<evidence type="ECO:0000313" key="9">
    <source>
        <dbReference type="RefSeq" id="XP_025030103.1"/>
    </source>
</evidence>
<feature type="compositionally biased region" description="Polar residues" evidence="5">
    <location>
        <begin position="134"/>
        <end position="144"/>
    </location>
</feature>
<organism evidence="8 9">
    <name type="scientific">Python bivittatus</name>
    <name type="common">Burmese python</name>
    <name type="synonym">Python molurus bivittatus</name>
    <dbReference type="NCBI Taxonomy" id="176946"/>
    <lineage>
        <taxon>Eukaryota</taxon>
        <taxon>Metazoa</taxon>
        <taxon>Chordata</taxon>
        <taxon>Craniata</taxon>
        <taxon>Vertebrata</taxon>
        <taxon>Euteleostomi</taxon>
        <taxon>Lepidosauria</taxon>
        <taxon>Squamata</taxon>
        <taxon>Bifurcata</taxon>
        <taxon>Unidentata</taxon>
        <taxon>Episquamata</taxon>
        <taxon>Toxicofera</taxon>
        <taxon>Serpentes</taxon>
        <taxon>Henophidia</taxon>
        <taxon>Pythonidae</taxon>
        <taxon>Python</taxon>
    </lineage>
</organism>